<dbReference type="GO" id="GO:0016020">
    <property type="term" value="C:membrane"/>
    <property type="evidence" value="ECO:0007669"/>
    <property type="project" value="InterPro"/>
</dbReference>
<dbReference type="InterPro" id="IPR004089">
    <property type="entry name" value="MCPsignal_dom"/>
</dbReference>
<keyword evidence="6" id="KW-0812">Transmembrane</keyword>
<keyword evidence="1 3" id="KW-0807">Transducer</keyword>
<evidence type="ECO:0000259" key="7">
    <source>
        <dbReference type="PROSITE" id="PS50111"/>
    </source>
</evidence>
<evidence type="ECO:0000256" key="3">
    <source>
        <dbReference type="PROSITE-ProRule" id="PRU00284"/>
    </source>
</evidence>
<feature type="transmembrane region" description="Helical" evidence="6">
    <location>
        <begin position="270"/>
        <end position="292"/>
    </location>
</feature>
<evidence type="ECO:0000256" key="2">
    <source>
        <dbReference type="ARBA" id="ARBA00029447"/>
    </source>
</evidence>
<feature type="transmembrane region" description="Helical" evidence="6">
    <location>
        <begin position="12"/>
        <end position="29"/>
    </location>
</feature>
<accession>A0A1M6LKW0</accession>
<dbReference type="GO" id="GO:0007165">
    <property type="term" value="P:signal transduction"/>
    <property type="evidence" value="ECO:0007669"/>
    <property type="project" value="UniProtKB-KW"/>
</dbReference>
<dbReference type="Pfam" id="PF00672">
    <property type="entry name" value="HAMP"/>
    <property type="match status" value="1"/>
</dbReference>
<reference evidence="10" key="1">
    <citation type="submission" date="2016-11" db="EMBL/GenBank/DDBJ databases">
        <authorList>
            <person name="Varghese N."/>
            <person name="Submissions S."/>
        </authorList>
    </citation>
    <scope>NUCLEOTIDE SEQUENCE [LARGE SCALE GENOMIC DNA]</scope>
    <source>
        <strain evidence="10">DSM 26134</strain>
    </source>
</reference>
<keyword evidence="6" id="KW-0472">Membrane</keyword>
<feature type="region of interest" description="Disordered" evidence="5">
    <location>
        <begin position="787"/>
        <end position="809"/>
    </location>
</feature>
<feature type="coiled-coil region" evidence="4">
    <location>
        <begin position="365"/>
        <end position="392"/>
    </location>
</feature>
<gene>
    <name evidence="9" type="ORF">SAMN04488028_1011004</name>
</gene>
<keyword evidence="4" id="KW-0175">Coiled coil</keyword>
<dbReference type="PROSITE" id="PS50885">
    <property type="entry name" value="HAMP"/>
    <property type="match status" value="2"/>
</dbReference>
<dbReference type="Pfam" id="PF00015">
    <property type="entry name" value="MCPsignal"/>
    <property type="match status" value="1"/>
</dbReference>
<sequence>MELFKGLSGKFIISYVLTIVFGVWTYFAFQNINRYESLKDSLQAIHLGLLQARQFEHEFLTKDFRDVGFLETGKSDNLTENKKLIDSVLSIGQEMKVRQMFPMEKMDTISMLLREYSKTLSRLAGQMQHRGFKDHGIEGRLRAAIHDVEDADYDYDKSLMLMLRRHEKDFFLRHDLKYLQKFNDGIVDLREEISRSEGQNSEKQVAILKNITTYQKLFNEIVGIYEVIGLDEGDGLQGELNGIASSLAVSVNELIISVGEKADRKVQHNIIAVVALMIVIIGIGVVILYVHIFKITRNINIINDSARKLANGRFPELAHVNSRDELGKAHTSFNELIDGLKSKTQFALEVGQGYLNSELELLGKKDQLGKSLIELKDNLKRAIIEIHQVVRQAGKNGALDTRVSLDDKLGVWEDFSKAINKLLESLTIPFETVNHIVSDMAEGDFTTRFEGEPKGEVKKLADNLNASLDKLNEMLRVITDRAEQIDDSSSAMLVSNREMTSSTAEIATATSQMSAGAQNQVLKVDESSSLVEAVLRSSDDMRERSETINRAAKAGFENSEKGAEMAREMVRSVAQISSYTSEANKSMDVLIDRSKEINRVLKVMNGISSQTNLLALNAAIEAAQAGESGRGFAVVAEEIRKLAEDSKNAAKEIEVLVSGVENDTLSASSVIAKMDQSVQSGETISREAEDVFVQISKASANTLSLSQGILESSALQKQDISKIVEITETIVVIAEETAAGTEQVASSAEELSLGMHDYNARSQQLSDIANELREMLSQFRIHAQSAPVELSTGDRKSEAMSKYEEPELV</sequence>
<evidence type="ECO:0000256" key="6">
    <source>
        <dbReference type="SAM" id="Phobius"/>
    </source>
</evidence>
<feature type="compositionally biased region" description="Basic and acidic residues" evidence="5">
    <location>
        <begin position="792"/>
        <end position="809"/>
    </location>
</feature>
<dbReference type="Proteomes" id="UP000184474">
    <property type="component" value="Unassembled WGS sequence"/>
</dbReference>
<evidence type="ECO:0000313" key="10">
    <source>
        <dbReference type="Proteomes" id="UP000184474"/>
    </source>
</evidence>
<keyword evidence="10" id="KW-1185">Reference proteome</keyword>
<feature type="domain" description="HAMP" evidence="8">
    <location>
        <begin position="424"/>
        <end position="476"/>
    </location>
</feature>
<dbReference type="Pfam" id="PF18947">
    <property type="entry name" value="HAMP_2"/>
    <property type="match status" value="1"/>
</dbReference>
<dbReference type="STRING" id="156994.SAMN04488028_1011004"/>
<dbReference type="PANTHER" id="PTHR32089">
    <property type="entry name" value="METHYL-ACCEPTING CHEMOTAXIS PROTEIN MCPB"/>
    <property type="match status" value="1"/>
</dbReference>
<feature type="domain" description="Methyl-accepting transducer" evidence="7">
    <location>
        <begin position="495"/>
        <end position="752"/>
    </location>
</feature>
<dbReference type="SMART" id="SM00283">
    <property type="entry name" value="MA"/>
    <property type="match status" value="1"/>
</dbReference>
<dbReference type="AlphaFoldDB" id="A0A1M6LKW0"/>
<dbReference type="SUPFAM" id="SSF58104">
    <property type="entry name" value="Methyl-accepting chemotaxis protein (MCP) signaling domain"/>
    <property type="match status" value="1"/>
</dbReference>
<evidence type="ECO:0000256" key="4">
    <source>
        <dbReference type="SAM" id="Coils"/>
    </source>
</evidence>
<evidence type="ECO:0000256" key="1">
    <source>
        <dbReference type="ARBA" id="ARBA00023224"/>
    </source>
</evidence>
<comment type="similarity">
    <text evidence="2">Belongs to the methyl-accepting chemotaxis (MCP) protein family.</text>
</comment>
<dbReference type="PANTHER" id="PTHR32089:SF112">
    <property type="entry name" value="LYSOZYME-LIKE PROTEIN-RELATED"/>
    <property type="match status" value="1"/>
</dbReference>
<proteinExistence type="inferred from homology"/>
<organism evidence="9 10">
    <name type="scientific">Reichenbachiella agariperforans</name>
    <dbReference type="NCBI Taxonomy" id="156994"/>
    <lineage>
        <taxon>Bacteria</taxon>
        <taxon>Pseudomonadati</taxon>
        <taxon>Bacteroidota</taxon>
        <taxon>Cytophagia</taxon>
        <taxon>Cytophagales</taxon>
        <taxon>Reichenbachiellaceae</taxon>
        <taxon>Reichenbachiella</taxon>
    </lineage>
</organism>
<evidence type="ECO:0000259" key="8">
    <source>
        <dbReference type="PROSITE" id="PS50885"/>
    </source>
</evidence>
<feature type="coiled-coil region" evidence="4">
    <location>
        <begin position="454"/>
        <end position="481"/>
    </location>
</feature>
<dbReference type="Gene3D" id="1.20.120.1530">
    <property type="match status" value="1"/>
</dbReference>
<dbReference type="CDD" id="cd06225">
    <property type="entry name" value="HAMP"/>
    <property type="match status" value="1"/>
</dbReference>
<dbReference type="RefSeq" id="WP_073119883.1">
    <property type="nucleotide sequence ID" value="NZ_FRAA01000001.1"/>
</dbReference>
<dbReference type="SMART" id="SM00304">
    <property type="entry name" value="HAMP"/>
    <property type="match status" value="2"/>
</dbReference>
<evidence type="ECO:0000313" key="9">
    <source>
        <dbReference type="EMBL" id="SHJ71841.1"/>
    </source>
</evidence>
<feature type="domain" description="HAMP" evidence="8">
    <location>
        <begin position="293"/>
        <end position="345"/>
    </location>
</feature>
<keyword evidence="6" id="KW-1133">Transmembrane helix</keyword>
<dbReference type="Gene3D" id="1.10.287.950">
    <property type="entry name" value="Methyl-accepting chemotaxis protein"/>
    <property type="match status" value="1"/>
</dbReference>
<dbReference type="InterPro" id="IPR003660">
    <property type="entry name" value="HAMP_dom"/>
</dbReference>
<protein>
    <submittedName>
        <fullName evidence="9">Methyl-accepting chemotaxis protein</fullName>
    </submittedName>
</protein>
<name>A0A1M6LKW0_REIAG</name>
<evidence type="ECO:0000256" key="5">
    <source>
        <dbReference type="SAM" id="MobiDB-lite"/>
    </source>
</evidence>
<dbReference type="PROSITE" id="PS50111">
    <property type="entry name" value="CHEMOTAXIS_TRANSDUC_2"/>
    <property type="match status" value="1"/>
</dbReference>
<dbReference type="EMBL" id="FRAA01000001">
    <property type="protein sequence ID" value="SHJ71841.1"/>
    <property type="molecule type" value="Genomic_DNA"/>
</dbReference>